<dbReference type="Gene3D" id="2.40.110.20">
    <property type="match status" value="1"/>
</dbReference>
<evidence type="ECO:0000256" key="16">
    <source>
        <dbReference type="ARBA" id="ARBA00050315"/>
    </source>
</evidence>
<dbReference type="InterPro" id="IPR052166">
    <property type="entry name" value="Diverse_Acyl-CoA_DH"/>
</dbReference>
<dbReference type="PANTHER" id="PTHR42803:SF1">
    <property type="entry name" value="BROAD-SPECIFICITY LINEAR ACYL-COA DEHYDROGENASE FADE5"/>
    <property type="match status" value="1"/>
</dbReference>
<proteinExistence type="inferred from homology"/>
<comment type="catalytic activity">
    <reaction evidence="14">
        <text>hexanoyl-CoA + oxidized [electron-transfer flavoprotein] + H(+) = (2E)-hexenoyl-CoA + reduced [electron-transfer flavoprotein]</text>
        <dbReference type="Rhea" id="RHEA:43464"/>
        <dbReference type="Rhea" id="RHEA-COMP:10685"/>
        <dbReference type="Rhea" id="RHEA-COMP:10686"/>
        <dbReference type="ChEBI" id="CHEBI:15378"/>
        <dbReference type="ChEBI" id="CHEBI:57692"/>
        <dbReference type="ChEBI" id="CHEBI:58307"/>
        <dbReference type="ChEBI" id="CHEBI:62077"/>
        <dbReference type="ChEBI" id="CHEBI:62620"/>
    </reaction>
</comment>
<comment type="catalytic activity">
    <reaction evidence="20">
        <text>octadecanoyl-CoA + oxidized [electron-transfer flavoprotein] + H(+) = (2E)-octadecenoyl-CoA + reduced [electron-transfer flavoprotein]</text>
        <dbReference type="Rhea" id="RHEA:47240"/>
        <dbReference type="Rhea" id="RHEA-COMP:10685"/>
        <dbReference type="Rhea" id="RHEA-COMP:10686"/>
        <dbReference type="ChEBI" id="CHEBI:15378"/>
        <dbReference type="ChEBI" id="CHEBI:57394"/>
        <dbReference type="ChEBI" id="CHEBI:57692"/>
        <dbReference type="ChEBI" id="CHEBI:58307"/>
        <dbReference type="ChEBI" id="CHEBI:71412"/>
    </reaction>
</comment>
<dbReference type="Pfam" id="PF02770">
    <property type="entry name" value="Acyl-CoA_dh_M"/>
    <property type="match status" value="1"/>
</dbReference>
<dbReference type="Gene3D" id="1.20.140.10">
    <property type="entry name" value="Butyryl-CoA Dehydrogenase, subunit A, domain 3"/>
    <property type="match status" value="1"/>
</dbReference>
<comment type="similarity">
    <text evidence="3 27">Belongs to the acyl-CoA dehydrogenase family.</text>
</comment>
<evidence type="ECO:0000256" key="20">
    <source>
        <dbReference type="ARBA" id="ARBA00050877"/>
    </source>
</evidence>
<evidence type="ECO:0000256" key="23">
    <source>
        <dbReference type="ARBA" id="ARBA00069359"/>
    </source>
</evidence>
<evidence type="ECO:0000256" key="22">
    <source>
        <dbReference type="ARBA" id="ARBA00054301"/>
    </source>
</evidence>
<accession>A0A417Z7L6</accession>
<evidence type="ECO:0000256" key="6">
    <source>
        <dbReference type="ARBA" id="ARBA00012040"/>
    </source>
</evidence>
<dbReference type="EC" id="1.3.8.8" evidence="6"/>
<dbReference type="GO" id="GO:0006631">
    <property type="term" value="P:fatty acid metabolic process"/>
    <property type="evidence" value="ECO:0007669"/>
    <property type="project" value="UniProtKB-KW"/>
</dbReference>
<evidence type="ECO:0000256" key="11">
    <source>
        <dbReference type="ARBA" id="ARBA00023002"/>
    </source>
</evidence>
<name>A0A417Z7L6_9MICO</name>
<evidence type="ECO:0000256" key="25">
    <source>
        <dbReference type="ARBA" id="ARBA00077090"/>
    </source>
</evidence>
<keyword evidence="8 27" id="KW-0285">Flavoprotein</keyword>
<comment type="catalytic activity">
    <reaction evidence="21">
        <text>oxidized [electron-transfer flavoprotein] + hexadecanoyl-CoA + H(+) = (2E)-hexadecenoyl-CoA + reduced [electron-transfer flavoprotein]</text>
        <dbReference type="Rhea" id="RHEA:43448"/>
        <dbReference type="Rhea" id="RHEA-COMP:10685"/>
        <dbReference type="Rhea" id="RHEA-COMP:10686"/>
        <dbReference type="ChEBI" id="CHEBI:15378"/>
        <dbReference type="ChEBI" id="CHEBI:57379"/>
        <dbReference type="ChEBI" id="CHEBI:57692"/>
        <dbReference type="ChEBI" id="CHEBI:58307"/>
        <dbReference type="ChEBI" id="CHEBI:61526"/>
    </reaction>
</comment>
<dbReference type="Proteomes" id="UP000285376">
    <property type="component" value="Unassembled WGS sequence"/>
</dbReference>
<evidence type="ECO:0000256" key="2">
    <source>
        <dbReference type="ARBA" id="ARBA00004872"/>
    </source>
</evidence>
<sequence length="627" mass="67855">MQETHFSRCGGSVTHYKSNVRDIEFNLFEVFNRQDVLGTGIYEDVDEDVARDIVHQVAKLAEGDLSASLVDSDRNPPVYDPATKSVTMPESFKKSYSAYIDAGWGMLDAPVELEGMKVPPSVRWSLAELVCGANPAVHMFSASYAFASLLYYMGNDEQKKLAKHIVDGAWHCTMVLTEPDAGSDVGAGRTKATQNDDGTWNITGVKRFITSAESDMVDNVVHFVLARPEGAGPGTKGLSLFVVPKYHVDLETGELGERNGAYVTNVEDKMGLKVSTTCEVTFGDEHPAVGTLLGDVHDGIAQMFKVIENARMFVGTKAIATLSTGYLNALEYAKERVQGADMTTPAKDAPRVTITHHPDVRRSLMLQKAYAEGLRSLVVYTACQQDIVDQAQKGNPAVELEDGTEAELAARLNDLLLPIVKGVGSERAWVLLGTESLQTYGGSGFLKEYPVEQYVRDAKIDTLYEGTTAIQGLDFFFRKIVKDQGVALGELQKQIMATISEAPASLQREAGLLGQAATDLKDMGEFMFGAAINSLEKPTDAYKVGLTSTRLLLAAGDVVIGWLLLKAAVVAQARLDAGDAGKDEDFYTGKVAAAQFFARTVLPRMASEKAITLAEDGALMDVPEAAF</sequence>
<comment type="function">
    <text evidence="22">Acyl-CoA dehydrogenase that exhibits broad specificity for linear acyl-CoA substrates, with a preference for long-chain substrates.</text>
</comment>
<comment type="catalytic activity">
    <reaction evidence="19">
        <text>decanoyl-CoA + oxidized [electron-transfer flavoprotein] + H(+) = (2E)-decenoyl-CoA + reduced [electron-transfer flavoprotein]</text>
        <dbReference type="Rhea" id="RHEA:48176"/>
        <dbReference type="Rhea" id="RHEA-COMP:10685"/>
        <dbReference type="Rhea" id="RHEA-COMP:10686"/>
        <dbReference type="ChEBI" id="CHEBI:15378"/>
        <dbReference type="ChEBI" id="CHEBI:57692"/>
        <dbReference type="ChEBI" id="CHEBI:58307"/>
        <dbReference type="ChEBI" id="CHEBI:61406"/>
        <dbReference type="ChEBI" id="CHEBI:61430"/>
    </reaction>
</comment>
<evidence type="ECO:0000256" key="17">
    <source>
        <dbReference type="ARBA" id="ARBA00050336"/>
    </source>
</evidence>
<comment type="cofactor">
    <cofactor evidence="1 27">
        <name>FAD</name>
        <dbReference type="ChEBI" id="CHEBI:57692"/>
    </cofactor>
</comment>
<evidence type="ECO:0000256" key="19">
    <source>
        <dbReference type="ARBA" id="ARBA00050703"/>
    </source>
</evidence>
<feature type="domain" description="Acyl-CoA oxidase/dehydrogenase middle" evidence="29">
    <location>
        <begin position="174"/>
        <end position="283"/>
    </location>
</feature>
<dbReference type="EC" id="1.3.8.1" evidence="7"/>
<evidence type="ECO:0000313" key="32">
    <source>
        <dbReference type="Proteomes" id="UP000285376"/>
    </source>
</evidence>
<evidence type="ECO:0000256" key="1">
    <source>
        <dbReference type="ARBA" id="ARBA00001974"/>
    </source>
</evidence>
<protein>
    <recommendedName>
        <fullName evidence="23">Broad-specificity linear acyl-CoA dehydrogenase FadE5</fullName>
        <ecNumber evidence="7">1.3.8.1</ecNumber>
        <ecNumber evidence="5">1.3.8.7</ecNumber>
        <ecNumber evidence="6">1.3.8.8</ecNumber>
    </recommendedName>
    <alternativeName>
        <fullName evidence="25">Long-chain-acyl-CoA dehydrogenase</fullName>
    </alternativeName>
    <alternativeName>
        <fullName evidence="26">Medium-chain-acyl-CoA dehydrogenase</fullName>
    </alternativeName>
    <alternativeName>
        <fullName evidence="24">Short-chain-acyl-CoA dehydrogenase</fullName>
    </alternativeName>
</protein>
<dbReference type="PANTHER" id="PTHR42803">
    <property type="entry name" value="ACYL-COA DEHYDROGENASE"/>
    <property type="match status" value="1"/>
</dbReference>
<dbReference type="EMBL" id="QWLM01000004">
    <property type="protein sequence ID" value="RHW46635.1"/>
    <property type="molecule type" value="Genomic_DNA"/>
</dbReference>
<evidence type="ECO:0000259" key="28">
    <source>
        <dbReference type="Pfam" id="PF00441"/>
    </source>
</evidence>
<dbReference type="InterPro" id="IPR025878">
    <property type="entry name" value="Acyl-CoA_dh-like_C_dom"/>
</dbReference>
<dbReference type="SUPFAM" id="SSF47203">
    <property type="entry name" value="Acyl-CoA dehydrogenase C-terminal domain-like"/>
    <property type="match status" value="1"/>
</dbReference>
<dbReference type="SUPFAM" id="SSF56645">
    <property type="entry name" value="Acyl-CoA dehydrogenase NM domain-like"/>
    <property type="match status" value="1"/>
</dbReference>
<evidence type="ECO:0000256" key="18">
    <source>
        <dbReference type="ARBA" id="ARBA00050695"/>
    </source>
</evidence>
<gene>
    <name evidence="31" type="ORF">D1832_05225</name>
</gene>
<dbReference type="InterPro" id="IPR036250">
    <property type="entry name" value="AcylCo_DH-like_C"/>
</dbReference>
<keyword evidence="11 27" id="KW-0560">Oxidoreductase</keyword>
<evidence type="ECO:0000256" key="8">
    <source>
        <dbReference type="ARBA" id="ARBA00022630"/>
    </source>
</evidence>
<evidence type="ECO:0000256" key="4">
    <source>
        <dbReference type="ARBA" id="ARBA00011738"/>
    </source>
</evidence>
<dbReference type="AlphaFoldDB" id="A0A417Z7L6"/>
<dbReference type="GO" id="GO:0004466">
    <property type="term" value="F:long-chain fatty acyl-CoA dehydrogenase activity"/>
    <property type="evidence" value="ECO:0007669"/>
    <property type="project" value="UniProtKB-EC"/>
</dbReference>
<evidence type="ECO:0000256" key="15">
    <source>
        <dbReference type="ARBA" id="ARBA00049247"/>
    </source>
</evidence>
<evidence type="ECO:0000256" key="10">
    <source>
        <dbReference type="ARBA" id="ARBA00022832"/>
    </source>
</evidence>
<comment type="pathway">
    <text evidence="2">Lipid metabolism; fatty acid metabolism.</text>
</comment>
<keyword evidence="9 27" id="KW-0274">FAD</keyword>
<evidence type="ECO:0000256" key="9">
    <source>
        <dbReference type="ARBA" id="ARBA00022827"/>
    </source>
</evidence>
<dbReference type="Pfam" id="PF12806">
    <property type="entry name" value="Acyl-CoA_dh_C"/>
    <property type="match status" value="1"/>
</dbReference>
<evidence type="ECO:0000256" key="14">
    <source>
        <dbReference type="ARBA" id="ARBA00048375"/>
    </source>
</evidence>
<evidence type="ECO:0000256" key="12">
    <source>
        <dbReference type="ARBA" id="ARBA00023098"/>
    </source>
</evidence>
<feature type="domain" description="Acetyl-CoA dehydrogenase-like C-terminal" evidence="30">
    <location>
        <begin position="493"/>
        <end position="623"/>
    </location>
</feature>
<dbReference type="InterPro" id="IPR009075">
    <property type="entry name" value="AcylCo_DH/oxidase_C"/>
</dbReference>
<comment type="caution">
    <text evidence="31">The sequence shown here is derived from an EMBL/GenBank/DDBJ whole genome shotgun (WGS) entry which is preliminary data.</text>
</comment>
<evidence type="ECO:0000256" key="21">
    <source>
        <dbReference type="ARBA" id="ARBA00052387"/>
    </source>
</evidence>
<dbReference type="InterPro" id="IPR009100">
    <property type="entry name" value="AcylCoA_DH/oxidase_NM_dom_sf"/>
</dbReference>
<dbReference type="FunFam" id="2.40.110.20:FF:000001">
    <property type="entry name" value="Acyl-CoA dehydrogenase AidB"/>
    <property type="match status" value="1"/>
</dbReference>
<evidence type="ECO:0000313" key="31">
    <source>
        <dbReference type="EMBL" id="RHW46635.1"/>
    </source>
</evidence>
<evidence type="ECO:0000256" key="13">
    <source>
        <dbReference type="ARBA" id="ARBA00047882"/>
    </source>
</evidence>
<keyword evidence="12" id="KW-0443">Lipid metabolism</keyword>
<evidence type="ECO:0000256" key="7">
    <source>
        <dbReference type="ARBA" id="ARBA00012046"/>
    </source>
</evidence>
<reference evidence="31 32" key="1">
    <citation type="submission" date="2018-08" db="EMBL/GenBank/DDBJ databases">
        <title>Whole genome sequence analysis of Dermacoccus abyssi bacteria isolated from Deep Mariana trench Micromonospora spp reveals genes involved in the environmental adaptation and production of secondary metabolites.</title>
        <authorList>
            <person name="Abdel-Mageed W.M."/>
            <person name="Lehri B."/>
            <person name="Nouioui I."/>
            <person name="Goodfellow I."/>
            <person name="Jaspars M."/>
            <person name="Karlyshev A."/>
        </authorList>
    </citation>
    <scope>NUCLEOTIDE SEQUENCE [LARGE SCALE GENOMIC DNA]</scope>
    <source>
        <strain evidence="31 32">MT1.1</strain>
    </source>
</reference>
<comment type="subunit">
    <text evidence="4">Homodimer.</text>
</comment>
<dbReference type="GO" id="GO:0016937">
    <property type="term" value="F:short-chain fatty acyl-CoA dehydrogenase activity"/>
    <property type="evidence" value="ECO:0007669"/>
    <property type="project" value="UniProtKB-EC"/>
</dbReference>
<comment type="catalytic activity">
    <reaction evidence="17">
        <text>dodecanoyl-CoA + oxidized [electron-transfer flavoprotein] + H(+) = (2E)-dodecenoyl-CoA + reduced [electron-transfer flavoprotein]</text>
        <dbReference type="Rhea" id="RHEA:47296"/>
        <dbReference type="Rhea" id="RHEA-COMP:10685"/>
        <dbReference type="Rhea" id="RHEA-COMP:10686"/>
        <dbReference type="ChEBI" id="CHEBI:15378"/>
        <dbReference type="ChEBI" id="CHEBI:57330"/>
        <dbReference type="ChEBI" id="CHEBI:57375"/>
        <dbReference type="ChEBI" id="CHEBI:57692"/>
        <dbReference type="ChEBI" id="CHEBI:58307"/>
    </reaction>
</comment>
<comment type="catalytic activity">
    <reaction evidence="16">
        <text>a short-chain 2,3-saturated fatty acyl-CoA + oxidized [electron-transfer flavoprotein] + H(+) = a short-chain (2E)-enoyl-CoA + reduced [electron-transfer flavoprotein]</text>
        <dbReference type="Rhea" id="RHEA:47196"/>
        <dbReference type="Rhea" id="RHEA-COMP:10685"/>
        <dbReference type="Rhea" id="RHEA-COMP:10686"/>
        <dbReference type="ChEBI" id="CHEBI:15378"/>
        <dbReference type="ChEBI" id="CHEBI:57692"/>
        <dbReference type="ChEBI" id="CHEBI:58307"/>
        <dbReference type="ChEBI" id="CHEBI:87487"/>
        <dbReference type="ChEBI" id="CHEBI:87488"/>
        <dbReference type="EC" id="1.3.8.1"/>
    </reaction>
</comment>
<comment type="catalytic activity">
    <reaction evidence="13">
        <text>a medium-chain 2,3-saturated fatty acyl-CoA + oxidized [electron-transfer flavoprotein] + H(+) = a medium-chain (2E)-enoyl-CoA + reduced [electron-transfer flavoprotein]</text>
        <dbReference type="Rhea" id="RHEA:14477"/>
        <dbReference type="Rhea" id="RHEA-COMP:10685"/>
        <dbReference type="Rhea" id="RHEA-COMP:10686"/>
        <dbReference type="ChEBI" id="CHEBI:15378"/>
        <dbReference type="ChEBI" id="CHEBI:57692"/>
        <dbReference type="ChEBI" id="CHEBI:58307"/>
        <dbReference type="ChEBI" id="CHEBI:83723"/>
        <dbReference type="ChEBI" id="CHEBI:83726"/>
        <dbReference type="EC" id="1.3.8.7"/>
    </reaction>
</comment>
<dbReference type="GO" id="GO:0005886">
    <property type="term" value="C:plasma membrane"/>
    <property type="evidence" value="ECO:0007669"/>
    <property type="project" value="TreeGrafter"/>
</dbReference>
<keyword evidence="10" id="KW-0276">Fatty acid metabolism</keyword>
<organism evidence="31 32">
    <name type="scientific">Dermacoccus abyssi</name>
    <dbReference type="NCBI Taxonomy" id="322596"/>
    <lineage>
        <taxon>Bacteria</taxon>
        <taxon>Bacillati</taxon>
        <taxon>Actinomycetota</taxon>
        <taxon>Actinomycetes</taxon>
        <taxon>Micrococcales</taxon>
        <taxon>Dermacoccaceae</taxon>
        <taxon>Dermacoccus</taxon>
    </lineage>
</organism>
<dbReference type="GO" id="GO:0070991">
    <property type="term" value="F:medium-chain fatty acyl-CoA dehydrogenase activity"/>
    <property type="evidence" value="ECO:0007669"/>
    <property type="project" value="UniProtKB-EC"/>
</dbReference>
<evidence type="ECO:0000256" key="27">
    <source>
        <dbReference type="RuleBase" id="RU362125"/>
    </source>
</evidence>
<comment type="catalytic activity">
    <reaction evidence="18">
        <text>butanoyl-CoA + oxidized [electron-transfer flavoprotein] + H(+) = (2E)-butenoyl-CoA + reduced [electron-transfer flavoprotein]</text>
        <dbReference type="Rhea" id="RHEA:24004"/>
        <dbReference type="Rhea" id="RHEA-COMP:10685"/>
        <dbReference type="Rhea" id="RHEA-COMP:10686"/>
        <dbReference type="ChEBI" id="CHEBI:15378"/>
        <dbReference type="ChEBI" id="CHEBI:57332"/>
        <dbReference type="ChEBI" id="CHEBI:57371"/>
        <dbReference type="ChEBI" id="CHEBI:57692"/>
        <dbReference type="ChEBI" id="CHEBI:58307"/>
    </reaction>
</comment>
<evidence type="ECO:0000256" key="3">
    <source>
        <dbReference type="ARBA" id="ARBA00009347"/>
    </source>
</evidence>
<evidence type="ECO:0000259" key="29">
    <source>
        <dbReference type="Pfam" id="PF02770"/>
    </source>
</evidence>
<evidence type="ECO:0000256" key="26">
    <source>
        <dbReference type="ARBA" id="ARBA00077336"/>
    </source>
</evidence>
<dbReference type="InterPro" id="IPR006091">
    <property type="entry name" value="Acyl-CoA_Oxase/DH_mid-dom"/>
</dbReference>
<dbReference type="Pfam" id="PF00441">
    <property type="entry name" value="Acyl-CoA_dh_1"/>
    <property type="match status" value="1"/>
</dbReference>
<dbReference type="EC" id="1.3.8.7" evidence="5"/>
<comment type="catalytic activity">
    <reaction evidence="15">
        <text>a long-chain 2,3-saturated fatty acyl-CoA + oxidized [electron-transfer flavoprotein] + H(+) = a long-chain (2E)-enoyl-CoA + reduced [electron-transfer flavoprotein]</text>
        <dbReference type="Rhea" id="RHEA:17721"/>
        <dbReference type="Rhea" id="RHEA-COMP:10685"/>
        <dbReference type="Rhea" id="RHEA-COMP:10686"/>
        <dbReference type="ChEBI" id="CHEBI:15378"/>
        <dbReference type="ChEBI" id="CHEBI:57692"/>
        <dbReference type="ChEBI" id="CHEBI:58307"/>
        <dbReference type="ChEBI" id="CHEBI:83721"/>
        <dbReference type="ChEBI" id="CHEBI:83727"/>
        <dbReference type="EC" id="1.3.8.8"/>
    </reaction>
</comment>
<feature type="domain" description="Acyl-CoA dehydrogenase/oxidase C-terminal" evidence="28">
    <location>
        <begin position="298"/>
        <end position="471"/>
    </location>
</feature>
<evidence type="ECO:0000256" key="5">
    <source>
        <dbReference type="ARBA" id="ARBA00012033"/>
    </source>
</evidence>
<dbReference type="FunFam" id="1.20.140.10:FF:000016">
    <property type="entry name" value="Acyl-CoA dehydrogenase FadE5"/>
    <property type="match status" value="1"/>
</dbReference>
<evidence type="ECO:0000259" key="30">
    <source>
        <dbReference type="Pfam" id="PF12806"/>
    </source>
</evidence>
<evidence type="ECO:0000256" key="24">
    <source>
        <dbReference type="ARBA" id="ARBA00075470"/>
    </source>
</evidence>